<proteinExistence type="predicted"/>
<evidence type="ECO:0000256" key="1">
    <source>
        <dbReference type="SAM" id="Phobius"/>
    </source>
</evidence>
<feature type="transmembrane region" description="Helical" evidence="1">
    <location>
        <begin position="21"/>
        <end position="39"/>
    </location>
</feature>
<keyword evidence="1" id="KW-0812">Transmembrane</keyword>
<keyword evidence="1" id="KW-0472">Membrane</keyword>
<gene>
    <name evidence="2" type="ORF">W911_02595</name>
</gene>
<sequence>MARKRYQPPVQSWIGQVFDTLFLLVLVLASLFAPVYLGLVGSGKYTVELSDTSWAGMKQNATMQAQWEKLGYTDGAEAKDGRQPAALLIATRFNYNFSFIELGISTLVVIAYFIIVLHWSRKEYREVIDEHFDDSE</sequence>
<keyword evidence="1" id="KW-1133">Transmembrane helix</keyword>
<dbReference type="HOGENOM" id="CLU_1991018_0_0_5"/>
<dbReference type="STRING" id="1029756.W911_02595"/>
<keyword evidence="3" id="KW-1185">Reference proteome</keyword>
<dbReference type="RefSeq" id="WP_023785945.1">
    <property type="nucleotide sequence ID" value="NC_022997.1"/>
</dbReference>
<accession>V5SBZ2</accession>
<dbReference type="OrthoDB" id="8099304at2"/>
<dbReference type="AlphaFoldDB" id="V5SBZ2"/>
<feature type="transmembrane region" description="Helical" evidence="1">
    <location>
        <begin position="97"/>
        <end position="117"/>
    </location>
</feature>
<organism evidence="2 3">
    <name type="scientific">Hyphomicrobium nitrativorans NL23</name>
    <dbReference type="NCBI Taxonomy" id="1029756"/>
    <lineage>
        <taxon>Bacteria</taxon>
        <taxon>Pseudomonadati</taxon>
        <taxon>Pseudomonadota</taxon>
        <taxon>Alphaproteobacteria</taxon>
        <taxon>Hyphomicrobiales</taxon>
        <taxon>Hyphomicrobiaceae</taxon>
        <taxon>Hyphomicrobium</taxon>
    </lineage>
</organism>
<dbReference type="Proteomes" id="UP000018542">
    <property type="component" value="Chromosome"/>
</dbReference>
<dbReference type="PATRIC" id="fig|1029756.8.peg.550"/>
<reference evidence="2 3" key="1">
    <citation type="journal article" date="2014" name="Genome Announc.">
        <title>Complete Genome Sequence of Hyphomicrobium nitrativorans Strain NL23, a Denitrifying Bacterium Isolated from Biofilm of a Methanol-Fed Denitrification System Treating Seawater at the Montreal Biodome.</title>
        <authorList>
            <person name="Martineau C."/>
            <person name="Villeneuve C."/>
            <person name="Mauffrey F."/>
            <person name="Villemur R."/>
        </authorList>
    </citation>
    <scope>NUCLEOTIDE SEQUENCE [LARGE SCALE GENOMIC DNA]</scope>
    <source>
        <strain evidence="2">NL23</strain>
    </source>
</reference>
<name>V5SBZ2_9HYPH</name>
<dbReference type="EMBL" id="CP006912">
    <property type="protein sequence ID" value="AHB47550.1"/>
    <property type="molecule type" value="Genomic_DNA"/>
</dbReference>
<protein>
    <submittedName>
        <fullName evidence="2">Membrane protein</fullName>
    </submittedName>
</protein>
<evidence type="ECO:0000313" key="2">
    <source>
        <dbReference type="EMBL" id="AHB47550.1"/>
    </source>
</evidence>
<evidence type="ECO:0000313" key="3">
    <source>
        <dbReference type="Proteomes" id="UP000018542"/>
    </source>
</evidence>
<dbReference type="KEGG" id="hni:W911_02595"/>